<feature type="domain" description="Peptidase S1" evidence="4">
    <location>
        <begin position="79"/>
        <end position="321"/>
    </location>
</feature>
<dbReference type="PROSITE" id="PS50240">
    <property type="entry name" value="TRYPSIN_DOM"/>
    <property type="match status" value="1"/>
</dbReference>
<dbReference type="Proteomes" id="UP001497623">
    <property type="component" value="Unassembled WGS sequence"/>
</dbReference>
<dbReference type="SUPFAM" id="SSF50494">
    <property type="entry name" value="Trypsin-like serine proteases"/>
    <property type="match status" value="1"/>
</dbReference>
<dbReference type="Pfam" id="PF00089">
    <property type="entry name" value="Trypsin"/>
    <property type="match status" value="1"/>
</dbReference>
<keyword evidence="6" id="KW-1185">Reference proteome</keyword>
<dbReference type="InterPro" id="IPR009003">
    <property type="entry name" value="Peptidase_S1_PA"/>
</dbReference>
<gene>
    <name evidence="5" type="ORF">MNOR_LOCUS26455</name>
</gene>
<name>A0AAV2RQU3_MEGNR</name>
<dbReference type="Gene3D" id="2.40.10.10">
    <property type="entry name" value="Trypsin-like serine proteases"/>
    <property type="match status" value="2"/>
</dbReference>
<dbReference type="CDD" id="cd00190">
    <property type="entry name" value="Tryp_SPc"/>
    <property type="match status" value="1"/>
</dbReference>
<evidence type="ECO:0000313" key="6">
    <source>
        <dbReference type="Proteomes" id="UP001497623"/>
    </source>
</evidence>
<keyword evidence="1" id="KW-1015">Disulfide bond</keyword>
<comment type="caution">
    <text evidence="5">The sequence shown here is derived from an EMBL/GenBank/DDBJ whole genome shotgun (WGS) entry which is preliminary data.</text>
</comment>
<organism evidence="5 6">
    <name type="scientific">Meganyctiphanes norvegica</name>
    <name type="common">Northern krill</name>
    <name type="synonym">Thysanopoda norvegica</name>
    <dbReference type="NCBI Taxonomy" id="48144"/>
    <lineage>
        <taxon>Eukaryota</taxon>
        <taxon>Metazoa</taxon>
        <taxon>Ecdysozoa</taxon>
        <taxon>Arthropoda</taxon>
        <taxon>Crustacea</taxon>
        <taxon>Multicrustacea</taxon>
        <taxon>Malacostraca</taxon>
        <taxon>Eumalacostraca</taxon>
        <taxon>Eucarida</taxon>
        <taxon>Euphausiacea</taxon>
        <taxon>Euphausiidae</taxon>
        <taxon>Meganyctiphanes</taxon>
    </lineage>
</organism>
<sequence>TECKDDLGTVPCSDIVKNSQCPTYAVLCQKSCGLCSSQDNPSNVKRECGSYEAIEHIPRLQERIRVSSKPNKYVSPLLELGGPAALHTSSTDMRSSTAKCGALLISDRYLLTAAHCMTSKEHRLIGISLGRDNLDENTSSGIDNYQIQDTHIHPSYDTSSGMNYNDIAILKTNRKVIYSKKIWPYCLPEKNQVLDDYLPVTIAGWGHVNQTHTSSYIITAFVKLVESSRCESLYHEKGIDHLINLQYPNGLADKIICAGRNGVDACEGDSGGPMSHQGGDGIQTAIGVVSNGIANCPEFPTIPGFYTNIGNYVDWIYDTTGLPRP</sequence>
<protein>
    <recommendedName>
        <fullName evidence="4">Peptidase S1 domain-containing protein</fullName>
    </recommendedName>
</protein>
<keyword evidence="3" id="KW-0378">Hydrolase</keyword>
<reference evidence="5 6" key="1">
    <citation type="submission" date="2024-05" db="EMBL/GenBank/DDBJ databases">
        <authorList>
            <person name="Wallberg A."/>
        </authorList>
    </citation>
    <scope>NUCLEOTIDE SEQUENCE [LARGE SCALE GENOMIC DNA]</scope>
</reference>
<keyword evidence="3" id="KW-0645">Protease</keyword>
<dbReference type="PANTHER" id="PTHR24256">
    <property type="entry name" value="TRYPTASE-RELATED"/>
    <property type="match status" value="1"/>
</dbReference>
<dbReference type="InterPro" id="IPR033116">
    <property type="entry name" value="TRYPSIN_SER"/>
</dbReference>
<dbReference type="InterPro" id="IPR001254">
    <property type="entry name" value="Trypsin_dom"/>
</dbReference>
<dbReference type="InterPro" id="IPR051487">
    <property type="entry name" value="Ser/Thr_Proteases_Immune/Dev"/>
</dbReference>
<dbReference type="PROSITE" id="PS00135">
    <property type="entry name" value="TRYPSIN_SER"/>
    <property type="match status" value="1"/>
</dbReference>
<dbReference type="InterPro" id="IPR043504">
    <property type="entry name" value="Peptidase_S1_PA_chymotrypsin"/>
</dbReference>
<dbReference type="AlphaFoldDB" id="A0AAV2RQU3"/>
<comment type="similarity">
    <text evidence="2">Belongs to the peptidase S1 family. CLIP subfamily.</text>
</comment>
<dbReference type="PROSITE" id="PS00134">
    <property type="entry name" value="TRYPSIN_HIS"/>
    <property type="match status" value="1"/>
</dbReference>
<feature type="non-terminal residue" evidence="5">
    <location>
        <position position="1"/>
    </location>
</feature>
<dbReference type="InterPro" id="IPR018114">
    <property type="entry name" value="TRYPSIN_HIS"/>
</dbReference>
<evidence type="ECO:0000256" key="3">
    <source>
        <dbReference type="RuleBase" id="RU363034"/>
    </source>
</evidence>
<evidence type="ECO:0000259" key="4">
    <source>
        <dbReference type="PROSITE" id="PS50240"/>
    </source>
</evidence>
<accession>A0AAV2RQU3</accession>
<dbReference type="SMART" id="SM00020">
    <property type="entry name" value="Tryp_SPc"/>
    <property type="match status" value="1"/>
</dbReference>
<evidence type="ECO:0000256" key="2">
    <source>
        <dbReference type="ARBA" id="ARBA00024195"/>
    </source>
</evidence>
<proteinExistence type="inferred from homology"/>
<dbReference type="GO" id="GO:0006508">
    <property type="term" value="P:proteolysis"/>
    <property type="evidence" value="ECO:0007669"/>
    <property type="project" value="UniProtKB-KW"/>
</dbReference>
<dbReference type="InterPro" id="IPR001314">
    <property type="entry name" value="Peptidase_S1A"/>
</dbReference>
<evidence type="ECO:0000256" key="1">
    <source>
        <dbReference type="ARBA" id="ARBA00023157"/>
    </source>
</evidence>
<dbReference type="GO" id="GO:0004252">
    <property type="term" value="F:serine-type endopeptidase activity"/>
    <property type="evidence" value="ECO:0007669"/>
    <property type="project" value="InterPro"/>
</dbReference>
<dbReference type="EMBL" id="CAXKWB010026450">
    <property type="protein sequence ID" value="CAL4130244.1"/>
    <property type="molecule type" value="Genomic_DNA"/>
</dbReference>
<dbReference type="FunFam" id="2.40.10.10:FF:000068">
    <property type="entry name" value="transmembrane protease serine 2"/>
    <property type="match status" value="1"/>
</dbReference>
<evidence type="ECO:0000313" key="5">
    <source>
        <dbReference type="EMBL" id="CAL4130244.1"/>
    </source>
</evidence>
<dbReference type="PRINTS" id="PR00722">
    <property type="entry name" value="CHYMOTRYPSIN"/>
</dbReference>
<keyword evidence="3" id="KW-0720">Serine protease</keyword>